<dbReference type="RefSeq" id="WP_120467004.1">
    <property type="nucleotide sequence ID" value="NZ_RAYQ01000003.1"/>
</dbReference>
<keyword evidence="2" id="KW-1185">Reference proteome</keyword>
<reference evidence="1 2" key="1">
    <citation type="submission" date="2018-09" db="EMBL/GenBank/DDBJ databases">
        <title>Murine metabolic-syndrome-specific gut microbial biobank.</title>
        <authorList>
            <person name="Liu C."/>
        </authorList>
    </citation>
    <scope>NUCLEOTIDE SEQUENCE [LARGE SCALE GENOMIC DNA]</scope>
    <source>
        <strain evidence="1 2">0.1xD8-82</strain>
    </source>
</reference>
<dbReference type="InterPro" id="IPR025374">
    <property type="entry name" value="DUF4364"/>
</dbReference>
<evidence type="ECO:0000313" key="1">
    <source>
        <dbReference type="EMBL" id="RKI93144.1"/>
    </source>
</evidence>
<dbReference type="OrthoDB" id="9783597at2"/>
<sequence length="171" mass="19895">MPDVLPFYKLIILYMLSRVDFTLTKIQISDFMMEKEYTNNFLSLQQAINELIDAGLVEGNYIRNHTHLNITEKGEETLSFFGNRIDYTIKTDIDSYLKENGLKLRNEVSVLSDYMKASTGEYEAHLIAKDKGIRLVDITLSVPMEETAISICDKWQEKNQEIYQYLVSQLF</sequence>
<name>A0A3A9AQ39_9FIRM</name>
<organism evidence="1 2">
    <name type="scientific">Parablautia intestinalis</name>
    <dbReference type="NCBI Taxonomy" id="2320100"/>
    <lineage>
        <taxon>Bacteria</taxon>
        <taxon>Bacillati</taxon>
        <taxon>Bacillota</taxon>
        <taxon>Clostridia</taxon>
        <taxon>Lachnospirales</taxon>
        <taxon>Lachnospiraceae</taxon>
        <taxon>Parablautia</taxon>
    </lineage>
</organism>
<dbReference type="Gene3D" id="1.10.10.10">
    <property type="entry name" value="Winged helix-like DNA-binding domain superfamily/Winged helix DNA-binding domain"/>
    <property type="match status" value="1"/>
</dbReference>
<dbReference type="Pfam" id="PF14277">
    <property type="entry name" value="DUF4364"/>
    <property type="match status" value="1"/>
</dbReference>
<evidence type="ECO:0000313" key="2">
    <source>
        <dbReference type="Proteomes" id="UP000280696"/>
    </source>
</evidence>
<dbReference type="Proteomes" id="UP000280696">
    <property type="component" value="Unassembled WGS sequence"/>
</dbReference>
<protein>
    <submittedName>
        <fullName evidence="1">DUF4364 family protein</fullName>
    </submittedName>
</protein>
<gene>
    <name evidence="1" type="ORF">D7V94_03955</name>
</gene>
<accession>A0A3A9AQ39</accession>
<comment type="caution">
    <text evidence="1">The sequence shown here is derived from an EMBL/GenBank/DDBJ whole genome shotgun (WGS) entry which is preliminary data.</text>
</comment>
<dbReference type="EMBL" id="RAYQ01000003">
    <property type="protein sequence ID" value="RKI93144.1"/>
    <property type="molecule type" value="Genomic_DNA"/>
</dbReference>
<dbReference type="AlphaFoldDB" id="A0A3A9AQ39"/>
<dbReference type="InterPro" id="IPR036388">
    <property type="entry name" value="WH-like_DNA-bd_sf"/>
</dbReference>
<proteinExistence type="predicted"/>